<dbReference type="GeneID" id="109487801"/>
<dbReference type="Pfam" id="PF15014">
    <property type="entry name" value="CLN5"/>
    <property type="match status" value="1"/>
</dbReference>
<evidence type="ECO:0000256" key="1">
    <source>
        <dbReference type="ARBA" id="ARBA00007028"/>
    </source>
</evidence>
<comment type="catalytic activity">
    <reaction evidence="14">
        <text>2 1-octadecanoyl-sn-glycero-3-phospho-(1'-sn-glycerol) = 1-octadecanoyl-sn-glycero-3-phospho-(3'-octadecanoyl-1'-sn-glycerol) + sn-glycero-3-phospho-(1'-sn-glycerol)</text>
        <dbReference type="Rhea" id="RHEA:77603"/>
        <dbReference type="ChEBI" id="CHEBI:64717"/>
        <dbReference type="ChEBI" id="CHEBI:72827"/>
        <dbReference type="ChEBI" id="CHEBI:232638"/>
    </reaction>
    <physiologicalReaction direction="left-to-right" evidence="14">
        <dbReference type="Rhea" id="RHEA:77604"/>
    </physiologicalReaction>
</comment>
<dbReference type="GO" id="GO:0016798">
    <property type="term" value="F:hydrolase activity, acting on glycosyl bonds"/>
    <property type="evidence" value="ECO:0007669"/>
    <property type="project" value="TreeGrafter"/>
</dbReference>
<evidence type="ECO:0000313" key="17">
    <source>
        <dbReference type="RefSeq" id="XP_019647434.1"/>
    </source>
</evidence>
<keyword evidence="16" id="KW-1185">Reference proteome</keyword>
<evidence type="ECO:0000256" key="8">
    <source>
        <dbReference type="ARBA" id="ARBA00045492"/>
    </source>
</evidence>
<comment type="catalytic activity">
    <reaction evidence="10">
        <text>2 1-tetradecanoyl-sn-glycero-3-phospho-(1'-sn-glycerol) = 1-tetradecanoyl-sn-glycero-3-phospho-(3'-tetradecanoyl-1'-sn-glycerol) + sn-glycero-3-phospho-(1'-sn-glycerol)</text>
        <dbReference type="Rhea" id="RHEA:77611"/>
        <dbReference type="ChEBI" id="CHEBI:64717"/>
        <dbReference type="ChEBI" id="CHEBI:72826"/>
        <dbReference type="ChEBI" id="CHEBI:232640"/>
    </reaction>
    <physiologicalReaction direction="left-to-right" evidence="10">
        <dbReference type="Rhea" id="RHEA:77612"/>
    </physiologicalReaction>
</comment>
<proteinExistence type="inferred from homology"/>
<evidence type="ECO:0000256" key="3">
    <source>
        <dbReference type="ARBA" id="ARBA00044494"/>
    </source>
</evidence>
<evidence type="ECO:0000256" key="12">
    <source>
        <dbReference type="ARBA" id="ARBA00051183"/>
    </source>
</evidence>
<evidence type="ECO:0000256" key="13">
    <source>
        <dbReference type="ARBA" id="ARBA00051553"/>
    </source>
</evidence>
<evidence type="ECO:0000256" key="5">
    <source>
        <dbReference type="ARBA" id="ARBA00044547"/>
    </source>
</evidence>
<dbReference type="PANTHER" id="PTHR15380">
    <property type="entry name" value="CEROID-LIPOFUSCINOSIS, NEURONAL 5"/>
    <property type="match status" value="1"/>
</dbReference>
<keyword evidence="15" id="KW-0732">Signal</keyword>
<sequence>MSGVEKLVILLVAVVTVCAAVWPIPYRRFDSRPKTDAFCQALYPFCPTGHPDGSMPKMMDSDVVEVFSMKAPVWEFKFGDLLAHFDIIHDAIGFRNNRTGLNYTMEWYELFQLFNCTFGHVLTDMDPPLWCNQGAACLYDGIDDLHWSQNGSLVKVAEISGKVFNELADWVHTDNNTGIYYETWMVRNSTGPDSKLWFEAFDCASFVIRTFNKLGDLGAKFNTSVQTNYTKITLFSDQPVHLGNTSTIFGPKGNKTLATEIRTFYEHFQAHQPFPSLLKSMLEAFDTIVLEKKWYFFYNFEYWFLPMKEPFLKLTYEEVPLPGRKEVTLA</sequence>
<dbReference type="Proteomes" id="UP000515135">
    <property type="component" value="Unplaced"/>
</dbReference>
<dbReference type="RefSeq" id="XP_019647434.1">
    <property type="nucleotide sequence ID" value="XM_019791875.1"/>
</dbReference>
<comment type="function">
    <text evidence="8">Catalyzes the synthesis of bis(monoacylglycero)phosphate (BMP) via transacylation of 2 molecules of lysophosphatidylglycerol (LPG). BMP also known as lysobisphosphatidic acid plays a key role in the formation of intraluminal vesicles and in maintaining intracellular cholesterol homeostasis. Can use only LPG as the exclusive lysophospholipid acyl donor for base exchange and displays BMP synthase activity towards various LPGs (LPG 14:0, LPG 16:0, LPG 18:0, LPG 18:1) with a higher preference for longer chain lengths. Plays a role in influencing the retrograde trafficking of lysosomal sorting receptors SORT1 and IGF2R from the endosomes to the trans-Golgi network by controlling the recruitment of retromer complex to the endosomal membrane. Regulates the localization and activation of RAB7A which is required to recruit the retromer complex to the endosomal membrane.</text>
</comment>
<accession>A0A6P5AMJ9</accession>
<evidence type="ECO:0000256" key="2">
    <source>
        <dbReference type="ARBA" id="ARBA00023180"/>
    </source>
</evidence>
<evidence type="ECO:0000256" key="9">
    <source>
        <dbReference type="ARBA" id="ARBA00047409"/>
    </source>
</evidence>
<comment type="similarity">
    <text evidence="1">Belongs to the CLN5 family.</text>
</comment>
<keyword evidence="2" id="KW-0325">Glycoprotein</keyword>
<comment type="catalytic activity">
    <reaction evidence="9">
        <text>S-hexadecanoyl-L-cysteinyl-[protein] + H2O = L-cysteinyl-[protein] + hexadecanoate + H(+)</text>
        <dbReference type="Rhea" id="RHEA:19233"/>
        <dbReference type="Rhea" id="RHEA-COMP:10131"/>
        <dbReference type="Rhea" id="RHEA-COMP:11032"/>
        <dbReference type="ChEBI" id="CHEBI:7896"/>
        <dbReference type="ChEBI" id="CHEBI:15377"/>
        <dbReference type="ChEBI" id="CHEBI:15378"/>
        <dbReference type="ChEBI" id="CHEBI:29950"/>
        <dbReference type="ChEBI" id="CHEBI:74151"/>
        <dbReference type="EC" id="3.1.2.22"/>
    </reaction>
    <physiologicalReaction direction="left-to-right" evidence="9">
        <dbReference type="Rhea" id="RHEA:19234"/>
    </physiologicalReaction>
</comment>
<dbReference type="InterPro" id="IPR026138">
    <property type="entry name" value="CLN5"/>
</dbReference>
<feature type="chain" id="PRO_5028221407" description="Bis(monoacylglycero)phosphate synthase CLN5" evidence="15">
    <location>
        <begin position="20"/>
        <end position="330"/>
    </location>
</feature>
<evidence type="ECO:0000313" key="16">
    <source>
        <dbReference type="Proteomes" id="UP000515135"/>
    </source>
</evidence>
<reference evidence="17" key="1">
    <citation type="submission" date="2025-08" db="UniProtKB">
        <authorList>
            <consortium name="RefSeq"/>
        </authorList>
    </citation>
    <scope>IDENTIFICATION</scope>
    <source>
        <tissue evidence="17">Gonad</tissue>
    </source>
</reference>
<evidence type="ECO:0000256" key="11">
    <source>
        <dbReference type="ARBA" id="ARBA00051022"/>
    </source>
</evidence>
<feature type="signal peptide" evidence="15">
    <location>
        <begin position="1"/>
        <end position="19"/>
    </location>
</feature>
<comment type="catalytic activity">
    <reaction evidence="12">
        <text>2 1-hexadecanoyl-sn-glycero-3-phospho-(1'-sn-glycerol) = 1-hexadecanoyl-sn-glycero-3-phospho-(3'-hexadecanoyl-1'-sn-glycerol) + sn-glycero-3-phospho-(1'-sn-glycerol)</text>
        <dbReference type="Rhea" id="RHEA:77607"/>
        <dbReference type="ChEBI" id="CHEBI:64717"/>
        <dbReference type="ChEBI" id="CHEBI:75158"/>
        <dbReference type="ChEBI" id="CHEBI:232639"/>
    </reaction>
    <physiologicalReaction direction="left-to-right" evidence="12">
        <dbReference type="Rhea" id="RHEA:77608"/>
    </physiologicalReaction>
</comment>
<protein>
    <recommendedName>
        <fullName evidence="4">Bis(monoacylglycero)phosphate synthase CLN5</fullName>
    </recommendedName>
    <alternativeName>
        <fullName evidence="5">Ceroid-lipofuscinosis neuronal protein 5</fullName>
    </alternativeName>
    <alternativeName>
        <fullName evidence="7">Palmitoyl protein thioesterase CLN5</fullName>
    </alternativeName>
    <alternativeName>
        <fullName evidence="6">S-depalmitoylase CLN5</fullName>
    </alternativeName>
</protein>
<dbReference type="GO" id="GO:0005765">
    <property type="term" value="C:lysosomal membrane"/>
    <property type="evidence" value="ECO:0007669"/>
    <property type="project" value="TreeGrafter"/>
</dbReference>
<evidence type="ECO:0000256" key="7">
    <source>
        <dbReference type="ARBA" id="ARBA00044557"/>
    </source>
</evidence>
<comment type="catalytic activity">
    <reaction evidence="13">
        <text>2 1-acyl-sn-glycero-3-phospho-(1'-sn-glycerol) = 1-acyl-sn-glycero-3-phospho-(3'-acyl-sn-1'-glycerol) + sn-glycero-3-phospho-(1'-sn-glycerol)</text>
        <dbReference type="Rhea" id="RHEA:77619"/>
        <dbReference type="ChEBI" id="CHEBI:64717"/>
        <dbReference type="ChEBI" id="CHEBI:64840"/>
        <dbReference type="ChEBI" id="CHEBI:232628"/>
    </reaction>
    <physiologicalReaction direction="left-to-right" evidence="13">
        <dbReference type="Rhea" id="RHEA:77620"/>
    </physiologicalReaction>
</comment>
<dbReference type="PANTHER" id="PTHR15380:SF2">
    <property type="entry name" value="CEROID-LIPOFUSCINOSIS NEURONAL PROTEIN 5"/>
    <property type="match status" value="1"/>
</dbReference>
<comment type="catalytic activity">
    <reaction evidence="11">
        <text>2 1-(9Z-octadecenoyl)-sn-glycero-3-phospho-(1'-sn-glycerol) = 1-(9Z-octadecenoyl)-sn-glycero-3-phospho-(3'-(9Z-octadecenoyl)-1'-sn-glycerol) + sn-glycero-3-phospho-(1'-sn-glycerol)</text>
        <dbReference type="Rhea" id="RHEA:77599"/>
        <dbReference type="ChEBI" id="CHEBI:64717"/>
        <dbReference type="ChEBI" id="CHEBI:72828"/>
        <dbReference type="ChEBI" id="CHEBI:232637"/>
    </reaction>
    <physiologicalReaction direction="left-to-right" evidence="11">
        <dbReference type="Rhea" id="RHEA:77600"/>
    </physiologicalReaction>
</comment>
<gene>
    <name evidence="17" type="primary">LOC109487801</name>
</gene>
<dbReference type="AlphaFoldDB" id="A0A6P5AMJ9"/>
<dbReference type="GO" id="GO:0008474">
    <property type="term" value="F:palmitoyl-(protein) hydrolase activity"/>
    <property type="evidence" value="ECO:0007669"/>
    <property type="project" value="UniProtKB-EC"/>
</dbReference>
<dbReference type="GO" id="GO:0007040">
    <property type="term" value="P:lysosome organization"/>
    <property type="evidence" value="ECO:0007669"/>
    <property type="project" value="TreeGrafter"/>
</dbReference>
<dbReference type="OrthoDB" id="10005881at2759"/>
<organism evidence="16 17">
    <name type="scientific">Branchiostoma belcheri</name>
    <name type="common">Amphioxus</name>
    <dbReference type="NCBI Taxonomy" id="7741"/>
    <lineage>
        <taxon>Eukaryota</taxon>
        <taxon>Metazoa</taxon>
        <taxon>Chordata</taxon>
        <taxon>Cephalochordata</taxon>
        <taxon>Leptocardii</taxon>
        <taxon>Amphioxiformes</taxon>
        <taxon>Branchiostomatidae</taxon>
        <taxon>Branchiostoma</taxon>
    </lineage>
</organism>
<dbReference type="KEGG" id="bbel:109487801"/>
<evidence type="ECO:0000256" key="10">
    <source>
        <dbReference type="ARBA" id="ARBA00050455"/>
    </source>
</evidence>
<comment type="function">
    <text evidence="3">Exhibits palmitoyl protein thioesterase (S-depalmitoylation) activity in vitro and most likely plays a role in protein S-depalmitoylation.</text>
</comment>
<evidence type="ECO:0000256" key="4">
    <source>
        <dbReference type="ARBA" id="ARBA00044532"/>
    </source>
</evidence>
<name>A0A6P5AMJ9_BRABE</name>
<evidence type="ECO:0000256" key="15">
    <source>
        <dbReference type="SAM" id="SignalP"/>
    </source>
</evidence>
<evidence type="ECO:0000256" key="6">
    <source>
        <dbReference type="ARBA" id="ARBA00044556"/>
    </source>
</evidence>
<evidence type="ECO:0000256" key="14">
    <source>
        <dbReference type="ARBA" id="ARBA00051789"/>
    </source>
</evidence>